<dbReference type="EMBL" id="CP024848">
    <property type="protein sequence ID" value="AXI09299.1"/>
    <property type="molecule type" value="Genomic_DNA"/>
</dbReference>
<dbReference type="Proteomes" id="UP000253908">
    <property type="component" value="Chromosome"/>
</dbReference>
<proteinExistence type="predicted"/>
<name>A0A345PH19_9BACI</name>
<organism evidence="1 2">
    <name type="scientific">Oceanobacillus zhaokaii</name>
    <dbReference type="NCBI Taxonomy" id="2052660"/>
    <lineage>
        <taxon>Bacteria</taxon>
        <taxon>Bacillati</taxon>
        <taxon>Bacillota</taxon>
        <taxon>Bacilli</taxon>
        <taxon>Bacillales</taxon>
        <taxon>Bacillaceae</taxon>
        <taxon>Oceanobacillus</taxon>
    </lineage>
</organism>
<dbReference type="AlphaFoldDB" id="A0A345PH19"/>
<keyword evidence="2" id="KW-1185">Reference proteome</keyword>
<gene>
    <name evidence="1" type="ORF">CUC15_10360</name>
</gene>
<protein>
    <submittedName>
        <fullName evidence="1">Uncharacterized protein</fullName>
    </submittedName>
</protein>
<accession>A0A345PH19</accession>
<evidence type="ECO:0000313" key="2">
    <source>
        <dbReference type="Proteomes" id="UP000253908"/>
    </source>
</evidence>
<evidence type="ECO:0000313" key="1">
    <source>
        <dbReference type="EMBL" id="AXI09299.1"/>
    </source>
</evidence>
<dbReference type="KEGG" id="ocn:CUC15_10360"/>
<sequence length="72" mass="8557">MEYYCIIFGYRDIELTGQVSAISRNFVVIVEFFNIKEKLNNGEDTYEMKGLDVRDFVRTALHIRKSNIRRGY</sequence>
<reference evidence="2" key="1">
    <citation type="submission" date="2017-11" db="EMBL/GenBank/DDBJ databases">
        <authorList>
            <person name="Zhu W."/>
        </authorList>
    </citation>
    <scope>NUCLEOTIDE SEQUENCE [LARGE SCALE GENOMIC DNA]</scope>
    <source>
        <strain evidence="2">160</strain>
    </source>
</reference>
<dbReference type="OrthoDB" id="9785724at2"/>